<dbReference type="InterPro" id="IPR007021">
    <property type="entry name" value="DUF659"/>
</dbReference>
<dbReference type="GO" id="GO:0006357">
    <property type="term" value="P:regulation of transcription by RNA polymerase II"/>
    <property type="evidence" value="ECO:0007669"/>
    <property type="project" value="InterPro"/>
</dbReference>
<dbReference type="Pfam" id="PF04937">
    <property type="entry name" value="DUF659"/>
    <property type="match status" value="1"/>
</dbReference>
<name>A0A6G0VRJ7_APHCR</name>
<protein>
    <submittedName>
        <fullName evidence="2">DUF659 domain-containing protein</fullName>
    </submittedName>
</protein>
<evidence type="ECO:0000313" key="2">
    <source>
        <dbReference type="EMBL" id="KAF0706716.1"/>
    </source>
</evidence>
<organism evidence="2 3">
    <name type="scientific">Aphis craccivora</name>
    <name type="common">Cowpea aphid</name>
    <dbReference type="NCBI Taxonomy" id="307492"/>
    <lineage>
        <taxon>Eukaryota</taxon>
        <taxon>Metazoa</taxon>
        <taxon>Ecdysozoa</taxon>
        <taxon>Arthropoda</taxon>
        <taxon>Hexapoda</taxon>
        <taxon>Insecta</taxon>
        <taxon>Pterygota</taxon>
        <taxon>Neoptera</taxon>
        <taxon>Paraneoptera</taxon>
        <taxon>Hemiptera</taxon>
        <taxon>Sternorrhyncha</taxon>
        <taxon>Aphidomorpha</taxon>
        <taxon>Aphidoidea</taxon>
        <taxon>Aphididae</taxon>
        <taxon>Aphidini</taxon>
        <taxon>Aphis</taxon>
        <taxon>Aphis</taxon>
    </lineage>
</organism>
<dbReference type="GO" id="GO:0003690">
    <property type="term" value="F:double-stranded DNA binding"/>
    <property type="evidence" value="ECO:0007669"/>
    <property type="project" value="InterPro"/>
</dbReference>
<dbReference type="OrthoDB" id="6623574at2759"/>
<dbReference type="EMBL" id="VUJU01012815">
    <property type="protein sequence ID" value="KAF0706716.1"/>
    <property type="molecule type" value="Genomic_DNA"/>
</dbReference>
<comment type="caution">
    <text evidence="2">The sequence shown here is derived from an EMBL/GenBank/DDBJ whole genome shotgun (WGS) entry which is preliminary data.</text>
</comment>
<dbReference type="PANTHER" id="PTHR32344">
    <property type="entry name" value="U1-TYPE DOMAIN-CONTAINING PROTEIN"/>
    <property type="match status" value="1"/>
</dbReference>
<sequence length="313" mass="35965">MCEIKPLIVKLKKNSSTQSRITSSSRKSDFNKDLCKALLKSNIPLEKLSNTHFRSFLEKYVDKDIPSVSRLRKTYVDDCYHETMDEIRDEVQNEPGKIFLLASEVLEKANHTTISKLFNKALFSLWPKGIQHGNVILFVTDAAPYMVKAAKSIQPFYSKMIHVTCLVHGLHRVCEKIRIEFPKVDELISNMKKVFLKAPARIELFRREAADTPLPLSPIITRWGTWLKAAIYYSENFETTKKCETRGILLNEAIQIVDNVIEKLKEIKVPKSVIIYNKLNQIIEKKEGFKTLSKISKIMSGEETITDGLPEYI</sequence>
<dbReference type="GO" id="GO:0005634">
    <property type="term" value="C:nucleus"/>
    <property type="evidence" value="ECO:0007669"/>
    <property type="project" value="InterPro"/>
</dbReference>
<dbReference type="AlphaFoldDB" id="A0A6G0VRJ7"/>
<evidence type="ECO:0000259" key="1">
    <source>
        <dbReference type="Pfam" id="PF04937"/>
    </source>
</evidence>
<dbReference type="Proteomes" id="UP000478052">
    <property type="component" value="Unassembled WGS sequence"/>
</dbReference>
<dbReference type="InterPro" id="IPR012337">
    <property type="entry name" value="RNaseH-like_sf"/>
</dbReference>
<dbReference type="InterPro" id="IPR033375">
    <property type="entry name" value="Cggbp1"/>
</dbReference>
<dbReference type="PANTHER" id="PTHR32344:SF1">
    <property type="entry name" value="U1-TYPE DOMAIN-CONTAINING PROTEIN"/>
    <property type="match status" value="1"/>
</dbReference>
<proteinExistence type="predicted"/>
<reference evidence="2 3" key="1">
    <citation type="submission" date="2019-08" db="EMBL/GenBank/DDBJ databases">
        <title>Whole genome of Aphis craccivora.</title>
        <authorList>
            <person name="Voronova N.V."/>
            <person name="Shulinski R.S."/>
            <person name="Bandarenka Y.V."/>
            <person name="Zhorov D.G."/>
            <person name="Warner D."/>
        </authorList>
    </citation>
    <scope>NUCLEOTIDE SEQUENCE [LARGE SCALE GENOMIC DNA]</scope>
    <source>
        <strain evidence="2">180601</strain>
        <tissue evidence="2">Whole Body</tissue>
    </source>
</reference>
<gene>
    <name evidence="2" type="ORF">FWK35_00034767</name>
</gene>
<feature type="domain" description="DUF659" evidence="1">
    <location>
        <begin position="91"/>
        <end position="194"/>
    </location>
</feature>
<feature type="non-terminal residue" evidence="2">
    <location>
        <position position="313"/>
    </location>
</feature>
<evidence type="ECO:0000313" key="3">
    <source>
        <dbReference type="Proteomes" id="UP000478052"/>
    </source>
</evidence>
<dbReference type="SUPFAM" id="SSF53098">
    <property type="entry name" value="Ribonuclease H-like"/>
    <property type="match status" value="1"/>
</dbReference>
<accession>A0A6G0VRJ7</accession>
<keyword evidence="3" id="KW-1185">Reference proteome</keyword>